<evidence type="ECO:0000256" key="11">
    <source>
        <dbReference type="SAM" id="MobiDB-lite"/>
    </source>
</evidence>
<dbReference type="SMART" id="SM00861">
    <property type="entry name" value="Transket_pyr"/>
    <property type="match status" value="1"/>
</dbReference>
<dbReference type="InterPro" id="IPR005477">
    <property type="entry name" value="Dxylulose-5-P_synthase"/>
</dbReference>
<evidence type="ECO:0000256" key="6">
    <source>
        <dbReference type="ARBA" id="ARBA00022842"/>
    </source>
</evidence>
<keyword evidence="4 10" id="KW-0808">Transferase</keyword>
<evidence type="ECO:0000259" key="12">
    <source>
        <dbReference type="SMART" id="SM00861"/>
    </source>
</evidence>
<feature type="domain" description="Transketolase-like pyrimidine-binding" evidence="12">
    <location>
        <begin position="316"/>
        <end position="480"/>
    </location>
</feature>
<dbReference type="Pfam" id="PF02779">
    <property type="entry name" value="Transket_pyr"/>
    <property type="match status" value="1"/>
</dbReference>
<evidence type="ECO:0000256" key="2">
    <source>
        <dbReference type="ARBA" id="ARBA00011081"/>
    </source>
</evidence>
<evidence type="ECO:0000256" key="8">
    <source>
        <dbReference type="ARBA" id="ARBA00023052"/>
    </source>
</evidence>
<feature type="region of interest" description="Disordered" evidence="11">
    <location>
        <begin position="628"/>
        <end position="658"/>
    </location>
</feature>
<feature type="binding site" evidence="10">
    <location>
        <position position="367"/>
    </location>
    <ligand>
        <name>thiamine diphosphate</name>
        <dbReference type="ChEBI" id="CHEBI:58937"/>
    </ligand>
</feature>
<dbReference type="InterPro" id="IPR020826">
    <property type="entry name" value="Transketolase_BS"/>
</dbReference>
<dbReference type="InterPro" id="IPR049557">
    <property type="entry name" value="Transketolase_CS"/>
</dbReference>
<dbReference type="Pfam" id="PF13292">
    <property type="entry name" value="DXP_synthase_N"/>
    <property type="match status" value="1"/>
</dbReference>
<accession>A0ABU8GHG2</accession>
<evidence type="ECO:0000256" key="3">
    <source>
        <dbReference type="ARBA" id="ARBA00011738"/>
    </source>
</evidence>
<dbReference type="Gene3D" id="3.40.50.970">
    <property type="match status" value="2"/>
</dbReference>
<name>A0ABU8GHG2_9ACTN</name>
<feature type="compositionally biased region" description="Basic and acidic residues" evidence="11">
    <location>
        <begin position="628"/>
        <end position="646"/>
    </location>
</feature>
<feature type="binding site" evidence="10">
    <location>
        <position position="174"/>
    </location>
    <ligand>
        <name>Mg(2+)</name>
        <dbReference type="ChEBI" id="CHEBI:18420"/>
    </ligand>
</feature>
<dbReference type="Gene3D" id="3.40.50.920">
    <property type="match status" value="1"/>
</dbReference>
<evidence type="ECO:0000313" key="13">
    <source>
        <dbReference type="EMBL" id="MEI5612643.1"/>
    </source>
</evidence>
<organism evidence="13 14">
    <name type="scientific">Streptomyces brasiliscabiei</name>
    <dbReference type="NCBI Taxonomy" id="2736302"/>
    <lineage>
        <taxon>Bacteria</taxon>
        <taxon>Bacillati</taxon>
        <taxon>Actinomycetota</taxon>
        <taxon>Actinomycetes</taxon>
        <taxon>Kitasatosporales</taxon>
        <taxon>Streptomycetaceae</taxon>
        <taxon>Streptomyces</taxon>
    </lineage>
</organism>
<dbReference type="Pfam" id="PF02780">
    <property type="entry name" value="Transketolase_C"/>
    <property type="match status" value="1"/>
</dbReference>
<comment type="caution">
    <text evidence="13">The sequence shown here is derived from an EMBL/GenBank/DDBJ whole genome shotgun (WGS) entry which is preliminary data.</text>
</comment>
<feature type="binding site" evidence="10">
    <location>
        <position position="285"/>
    </location>
    <ligand>
        <name>thiamine diphosphate</name>
        <dbReference type="ChEBI" id="CHEBI:58937"/>
    </ligand>
</feature>
<keyword evidence="7 10" id="KW-0784">Thiamine biosynthesis</keyword>
<dbReference type="InterPro" id="IPR009014">
    <property type="entry name" value="Transketo_C/PFOR_II"/>
</dbReference>
<dbReference type="NCBIfam" id="NF003933">
    <property type="entry name" value="PRK05444.2-2"/>
    <property type="match status" value="1"/>
</dbReference>
<dbReference type="EMBL" id="JBBAYM010000018">
    <property type="protein sequence ID" value="MEI5612643.1"/>
    <property type="molecule type" value="Genomic_DNA"/>
</dbReference>
<dbReference type="InterPro" id="IPR033248">
    <property type="entry name" value="Transketolase_C"/>
</dbReference>
<dbReference type="SUPFAM" id="SSF52518">
    <property type="entry name" value="Thiamin diphosphate-binding fold (THDP-binding)"/>
    <property type="match status" value="2"/>
</dbReference>
<dbReference type="SUPFAM" id="SSF52922">
    <property type="entry name" value="TK C-terminal domain-like"/>
    <property type="match status" value="1"/>
</dbReference>
<reference evidence="13 14" key="1">
    <citation type="submission" date="2024-03" db="EMBL/GenBank/DDBJ databases">
        <title>First Report of Pectobacterium brasiliscabiei causing potato scab in china.</title>
        <authorList>
            <person name="Handique U."/>
        </authorList>
    </citation>
    <scope>NUCLEOTIDE SEQUENCE [LARGE SCALE GENOMIC DNA]</scope>
    <source>
        <strain evidence="13 14">ZRIMU1503</strain>
    </source>
</reference>
<evidence type="ECO:0000256" key="5">
    <source>
        <dbReference type="ARBA" id="ARBA00022723"/>
    </source>
</evidence>
<gene>
    <name evidence="10 13" type="primary">dxs</name>
    <name evidence="13" type="ORF">WB403_26150</name>
</gene>
<keyword evidence="14" id="KW-1185">Reference proteome</keyword>
<keyword evidence="6 10" id="KW-0460">Magnesium</keyword>
<feature type="binding site" evidence="10">
    <location>
        <position position="144"/>
    </location>
    <ligand>
        <name>Mg(2+)</name>
        <dbReference type="ChEBI" id="CHEBI:18420"/>
    </ligand>
</feature>
<comment type="cofactor">
    <cofactor evidence="10">
        <name>Mg(2+)</name>
        <dbReference type="ChEBI" id="CHEBI:18420"/>
    </cofactor>
    <text evidence="10">Binds 1 Mg(2+) ion per subunit.</text>
</comment>
<protein>
    <recommendedName>
        <fullName evidence="10">1-deoxy-D-xylulose-5-phosphate synthase</fullName>
        <ecNumber evidence="10">2.2.1.7</ecNumber>
    </recommendedName>
    <alternativeName>
        <fullName evidence="10">1-deoxyxylulose-5-phosphate synthase</fullName>
        <shortName evidence="10">DXP synthase</shortName>
        <shortName evidence="10">DXPS</shortName>
    </alternativeName>
</protein>
<dbReference type="RefSeq" id="WP_336538414.1">
    <property type="nucleotide sequence ID" value="NZ_JBBAYL010000001.1"/>
</dbReference>
<dbReference type="Proteomes" id="UP001365781">
    <property type="component" value="Unassembled WGS sequence"/>
</dbReference>
<dbReference type="PANTHER" id="PTHR43322:SF5">
    <property type="entry name" value="1-DEOXY-D-XYLULOSE-5-PHOSPHATE SYNTHASE, CHLOROPLASTIC"/>
    <property type="match status" value="1"/>
</dbReference>
<dbReference type="PROSITE" id="PS00801">
    <property type="entry name" value="TRANSKETOLASE_1"/>
    <property type="match status" value="1"/>
</dbReference>
<evidence type="ECO:0000256" key="10">
    <source>
        <dbReference type="HAMAP-Rule" id="MF_00315"/>
    </source>
</evidence>
<dbReference type="InterPro" id="IPR005475">
    <property type="entry name" value="Transketolase-like_Pyr-bd"/>
</dbReference>
<comment type="function">
    <text evidence="10">Catalyzes the acyloin condensation reaction between C atoms 2 and 3 of pyruvate and glyceraldehyde 3-phosphate to yield 1-deoxy-D-xylulose-5-phosphate (DXP).</text>
</comment>
<feature type="binding site" evidence="10">
    <location>
        <begin position="145"/>
        <end position="146"/>
    </location>
    <ligand>
        <name>thiamine diphosphate</name>
        <dbReference type="ChEBI" id="CHEBI:58937"/>
    </ligand>
</feature>
<dbReference type="EC" id="2.2.1.7" evidence="10"/>
<comment type="subunit">
    <text evidence="3 10">Homodimer.</text>
</comment>
<evidence type="ECO:0000256" key="4">
    <source>
        <dbReference type="ARBA" id="ARBA00022679"/>
    </source>
</evidence>
<keyword evidence="9 10" id="KW-0414">Isoprene biosynthesis</keyword>
<comment type="cofactor">
    <cofactor evidence="10">
        <name>thiamine diphosphate</name>
        <dbReference type="ChEBI" id="CHEBI:58937"/>
    </cofactor>
    <text evidence="10">Binds 1 thiamine pyrophosphate per subunit.</text>
</comment>
<dbReference type="PANTHER" id="PTHR43322">
    <property type="entry name" value="1-D-DEOXYXYLULOSE 5-PHOSPHATE SYNTHASE-RELATED"/>
    <property type="match status" value="1"/>
</dbReference>
<feature type="binding site" evidence="10">
    <location>
        <position position="174"/>
    </location>
    <ligand>
        <name>thiamine diphosphate</name>
        <dbReference type="ChEBI" id="CHEBI:58937"/>
    </ligand>
</feature>
<evidence type="ECO:0000256" key="1">
    <source>
        <dbReference type="ARBA" id="ARBA00004980"/>
    </source>
</evidence>
<proteinExistence type="inferred from homology"/>
<dbReference type="CDD" id="cd02007">
    <property type="entry name" value="TPP_DXS"/>
    <property type="match status" value="1"/>
</dbReference>
<keyword evidence="8 10" id="KW-0786">Thiamine pyrophosphate</keyword>
<keyword evidence="5 10" id="KW-0479">Metal-binding</keyword>
<comment type="catalytic activity">
    <reaction evidence="10">
        <text>D-glyceraldehyde 3-phosphate + pyruvate + H(+) = 1-deoxy-D-xylulose 5-phosphate + CO2</text>
        <dbReference type="Rhea" id="RHEA:12605"/>
        <dbReference type="ChEBI" id="CHEBI:15361"/>
        <dbReference type="ChEBI" id="CHEBI:15378"/>
        <dbReference type="ChEBI" id="CHEBI:16526"/>
        <dbReference type="ChEBI" id="CHEBI:57792"/>
        <dbReference type="ChEBI" id="CHEBI:59776"/>
        <dbReference type="EC" id="2.2.1.7"/>
    </reaction>
</comment>
<comment type="pathway">
    <text evidence="1 10">Metabolic intermediate biosynthesis; 1-deoxy-D-xylulose 5-phosphate biosynthesis; 1-deoxy-D-xylulose 5-phosphate from D-glyceraldehyde 3-phosphate and pyruvate: step 1/1.</text>
</comment>
<dbReference type="PROSITE" id="PS00802">
    <property type="entry name" value="TRANSKETOLASE_2"/>
    <property type="match status" value="1"/>
</dbReference>
<dbReference type="HAMAP" id="MF_00315">
    <property type="entry name" value="DXP_synth"/>
    <property type="match status" value="1"/>
</dbReference>
<dbReference type="CDD" id="cd07033">
    <property type="entry name" value="TPP_PYR_DXS_TK_like"/>
    <property type="match status" value="1"/>
</dbReference>
<dbReference type="InterPro" id="IPR029061">
    <property type="entry name" value="THDP-binding"/>
</dbReference>
<evidence type="ECO:0000313" key="14">
    <source>
        <dbReference type="Proteomes" id="UP001365781"/>
    </source>
</evidence>
<evidence type="ECO:0000256" key="7">
    <source>
        <dbReference type="ARBA" id="ARBA00022977"/>
    </source>
</evidence>
<dbReference type="GO" id="GO:0008661">
    <property type="term" value="F:1-deoxy-D-xylulose-5-phosphate synthase activity"/>
    <property type="evidence" value="ECO:0007669"/>
    <property type="project" value="UniProtKB-EC"/>
</dbReference>
<sequence>MTILESIRQPRDLKALTEAELGELAEEIREFLVHAVARTGGHLGPNLGVVELTVALHRVFESPVDRIVWDTGHQSYVHKLLTGRQDFSKLRGKGGLSGYPSREESEHDIVENSHASTALGWADGLAKARQVRGEKGHVVAVIGDGALTGGMAWEALNNIAAAKDRPLIIVVNDNERSYSPTIGGLANHLATLRTTDGYEQFLAWGKDVLLRTPIVGKEVYEALHGAKKGFKDAFAPQGMFEDLGLKYVGPIDGHDIKAVESALRRAKRFHGPVLVHCLTQKGRGYEPALANEEDHFHTVGVMDPLTCEPLTPAGGPSWTSVFGDEIVRIGDEREDVVAITAAMLHPVGLGRFAEKFPDRVWDVGIAEQHAAVSAAGLATGGLHPVVAVYATFLNRAFDQLLMDVALHRCGVTFVLDRAGVTGVDGASHNGMWDLSVLQVVPGLRIAAPRDAEQLRTQLREAVAVDDAPTLIRFPKESVGPEIPALDRVGGMDVLHRSPTAKAPDGPAVLLVAVGVMASVCLQAAELLESRGIGCTVVDPRWVKPVDPALPRLADEHRLVAVVEDNSRAAGVGSAVALALGDAEVDVPVRRFGIPEQFLAHAKRGEVLADIGLTPVEIAGRISASLAARDDFAKGDPKEESKGESKGDPSQAEPAEEKP</sequence>
<feature type="binding site" evidence="10">
    <location>
        <position position="73"/>
    </location>
    <ligand>
        <name>thiamine diphosphate</name>
        <dbReference type="ChEBI" id="CHEBI:58937"/>
    </ligand>
</feature>
<evidence type="ECO:0000256" key="9">
    <source>
        <dbReference type="ARBA" id="ARBA00023229"/>
    </source>
</evidence>
<dbReference type="NCBIfam" id="TIGR00204">
    <property type="entry name" value="dxs"/>
    <property type="match status" value="1"/>
</dbReference>
<comment type="similarity">
    <text evidence="2 10">Belongs to the transketolase family. DXPS subfamily.</text>
</comment>
<feature type="binding site" evidence="10">
    <location>
        <begin position="113"/>
        <end position="115"/>
    </location>
    <ligand>
        <name>thiamine diphosphate</name>
        <dbReference type="ChEBI" id="CHEBI:58937"/>
    </ligand>
</feature>